<feature type="transmembrane region" description="Helical" evidence="1">
    <location>
        <begin position="7"/>
        <end position="25"/>
    </location>
</feature>
<proteinExistence type="predicted"/>
<feature type="transmembrane region" description="Helical" evidence="1">
    <location>
        <begin position="134"/>
        <end position="152"/>
    </location>
</feature>
<dbReference type="NCBIfam" id="NF041646">
    <property type="entry name" value="VC0807_fam"/>
    <property type="match status" value="1"/>
</dbReference>
<keyword evidence="1" id="KW-0472">Membrane</keyword>
<feature type="transmembrane region" description="Helical" evidence="1">
    <location>
        <begin position="88"/>
        <end position="113"/>
    </location>
</feature>
<keyword evidence="1" id="KW-1133">Transmembrane helix</keyword>
<dbReference type="OrthoDB" id="2739093at2"/>
<evidence type="ECO:0000256" key="1">
    <source>
        <dbReference type="SAM" id="Phobius"/>
    </source>
</evidence>
<feature type="transmembrane region" description="Helical" evidence="1">
    <location>
        <begin position="172"/>
        <end position="194"/>
    </location>
</feature>
<reference evidence="2 3" key="1">
    <citation type="submission" date="2017-06" db="EMBL/GenBank/DDBJ databases">
        <title>the draft geome sequence of Illustriluteabacillus marina B3227.</title>
        <authorList>
            <person name="He R.-H."/>
            <person name="Du Z.-J."/>
        </authorList>
    </citation>
    <scope>NUCLEOTIDE SEQUENCE [LARGE SCALE GENOMIC DNA]</scope>
    <source>
        <strain evidence="2 3">B3227</strain>
    </source>
</reference>
<name>A0A2I0QRL9_9BACI</name>
<evidence type="ECO:0000313" key="2">
    <source>
        <dbReference type="EMBL" id="PKR76720.1"/>
    </source>
</evidence>
<feature type="transmembrane region" description="Helical" evidence="1">
    <location>
        <begin position="57"/>
        <end position="76"/>
    </location>
</feature>
<keyword evidence="3" id="KW-1185">Reference proteome</keyword>
<feature type="transmembrane region" description="Helical" evidence="1">
    <location>
        <begin position="31"/>
        <end position="50"/>
    </location>
</feature>
<evidence type="ECO:0008006" key="4">
    <source>
        <dbReference type="Google" id="ProtNLM"/>
    </source>
</evidence>
<keyword evidence="1" id="KW-0812">Transmembrane</keyword>
<sequence length="222" mass="25565">MNRKIAAFDIIFYGALPYLIWTYGRDPMGDYYAMLLSTVPGFIYTIYRFVKEKQINFLGLFIIVSLLISTLVNVLSGNAEDMLWNQVYIGYVTASVFLISILVKRPLALYFAIDMASLQGYKRSDSKWLFTRKGLFMWFQLFTGLFVFRSLFQSGLKAWLIEQYGVDGYGKMIIYMQVSGWIFSGLILGMMVLLSYKINQHLKTNVFKSSTTSSTTNQEGER</sequence>
<gene>
    <name evidence="2" type="ORF">CEY16_12945</name>
</gene>
<organism evidence="2 3">
    <name type="scientific">Halalkalibacillus sediminis</name>
    <dbReference type="NCBI Taxonomy" id="2018042"/>
    <lineage>
        <taxon>Bacteria</taxon>
        <taxon>Bacillati</taxon>
        <taxon>Bacillota</taxon>
        <taxon>Bacilli</taxon>
        <taxon>Bacillales</taxon>
        <taxon>Bacillaceae</taxon>
        <taxon>Halalkalibacillus</taxon>
    </lineage>
</organism>
<dbReference type="Proteomes" id="UP000243524">
    <property type="component" value="Unassembled WGS sequence"/>
</dbReference>
<dbReference type="EMBL" id="PJNH01000004">
    <property type="protein sequence ID" value="PKR76720.1"/>
    <property type="molecule type" value="Genomic_DNA"/>
</dbReference>
<protein>
    <recommendedName>
        <fullName evidence="4">DUF3159 domain-containing protein</fullName>
    </recommendedName>
</protein>
<dbReference type="AlphaFoldDB" id="A0A2I0QRL9"/>
<comment type="caution">
    <text evidence="2">The sequence shown here is derived from an EMBL/GenBank/DDBJ whole genome shotgun (WGS) entry which is preliminary data.</text>
</comment>
<dbReference type="RefSeq" id="WP_101332470.1">
    <property type="nucleotide sequence ID" value="NZ_PJNH01000004.1"/>
</dbReference>
<accession>A0A2I0QRL9</accession>
<evidence type="ECO:0000313" key="3">
    <source>
        <dbReference type="Proteomes" id="UP000243524"/>
    </source>
</evidence>